<name>A0A0D7A9Z6_9AGAR</name>
<feature type="non-terminal residue" evidence="2">
    <location>
        <position position="281"/>
    </location>
</feature>
<gene>
    <name evidence="2" type="ORF">FISHEDRAFT_8497</name>
</gene>
<feature type="domain" description="Reverse transcriptase zinc-binding" evidence="1">
    <location>
        <begin position="49"/>
        <end position="115"/>
    </location>
</feature>
<reference evidence="2 3" key="1">
    <citation type="journal article" date="2015" name="Fungal Genet. Biol.">
        <title>Evolution of novel wood decay mechanisms in Agaricales revealed by the genome sequences of Fistulina hepatica and Cylindrobasidium torrendii.</title>
        <authorList>
            <person name="Floudas D."/>
            <person name="Held B.W."/>
            <person name="Riley R."/>
            <person name="Nagy L.G."/>
            <person name="Koehler G."/>
            <person name="Ransdell A.S."/>
            <person name="Younus H."/>
            <person name="Chow J."/>
            <person name="Chiniquy J."/>
            <person name="Lipzen A."/>
            <person name="Tritt A."/>
            <person name="Sun H."/>
            <person name="Haridas S."/>
            <person name="LaButti K."/>
            <person name="Ohm R.A."/>
            <person name="Kues U."/>
            <person name="Blanchette R.A."/>
            <person name="Grigoriev I.V."/>
            <person name="Minto R.E."/>
            <person name="Hibbett D.S."/>
        </authorList>
    </citation>
    <scope>NUCLEOTIDE SEQUENCE [LARGE SCALE GENOMIC DNA]</scope>
    <source>
        <strain evidence="2 3">ATCC 64428</strain>
    </source>
</reference>
<dbReference type="InterPro" id="IPR026960">
    <property type="entry name" value="RVT-Znf"/>
</dbReference>
<dbReference type="EMBL" id="KN881990">
    <property type="protein sequence ID" value="KIY47229.1"/>
    <property type="molecule type" value="Genomic_DNA"/>
</dbReference>
<dbReference type="Pfam" id="PF13966">
    <property type="entry name" value="zf-RVT"/>
    <property type="match status" value="1"/>
</dbReference>
<proteinExistence type="predicted"/>
<protein>
    <recommendedName>
        <fullName evidence="1">Reverse transcriptase zinc-binding domain-containing protein</fullName>
    </recommendedName>
</protein>
<dbReference type="OrthoDB" id="3262992at2759"/>
<keyword evidence="3" id="KW-1185">Reference proteome</keyword>
<feature type="non-terminal residue" evidence="2">
    <location>
        <position position="1"/>
    </location>
</feature>
<accession>A0A0D7A9Z6</accession>
<dbReference type="Proteomes" id="UP000054144">
    <property type="component" value="Unassembled WGS sequence"/>
</dbReference>
<sequence>GARLSTLTQALAYQGIKQAQKTEERRATHKNINKARTAAAGLGTEDPSDKRIWKSLADKAFSRNMRVFIWKIIHNAYKVGDFWRHIANFEDRGICPICNVEESLEHILIDCRAAARGQLWDLAKHLWEKKGGEWPALEIGHILACGLAAPMNENNQRQRGGVRLFLILISETAYLIWQLRCERRIKFEDNQAKWHCEAEIHNRWLTMINNRLALDRLMTNRLKYGRRALDPKMVLKTWGGTLKNETNLPGSAGCPSPGDWIIGPEVLVDISAKRRPRGRNR</sequence>
<evidence type="ECO:0000313" key="2">
    <source>
        <dbReference type="EMBL" id="KIY47229.1"/>
    </source>
</evidence>
<organism evidence="2 3">
    <name type="scientific">Fistulina hepatica ATCC 64428</name>
    <dbReference type="NCBI Taxonomy" id="1128425"/>
    <lineage>
        <taxon>Eukaryota</taxon>
        <taxon>Fungi</taxon>
        <taxon>Dikarya</taxon>
        <taxon>Basidiomycota</taxon>
        <taxon>Agaricomycotina</taxon>
        <taxon>Agaricomycetes</taxon>
        <taxon>Agaricomycetidae</taxon>
        <taxon>Agaricales</taxon>
        <taxon>Fistulinaceae</taxon>
        <taxon>Fistulina</taxon>
    </lineage>
</organism>
<evidence type="ECO:0000313" key="3">
    <source>
        <dbReference type="Proteomes" id="UP000054144"/>
    </source>
</evidence>
<evidence type="ECO:0000259" key="1">
    <source>
        <dbReference type="Pfam" id="PF13966"/>
    </source>
</evidence>
<dbReference type="AlphaFoldDB" id="A0A0D7A9Z6"/>